<comment type="caution">
    <text evidence="1">The sequence shown here is derived from an EMBL/GenBank/DDBJ whole genome shotgun (WGS) entry which is preliminary data.</text>
</comment>
<reference evidence="1 2" key="1">
    <citation type="journal article" date="2016" name="Nat. Commun.">
        <title>Thousands of microbial genomes shed light on interconnected biogeochemical processes in an aquifer system.</title>
        <authorList>
            <person name="Anantharaman K."/>
            <person name="Brown C.T."/>
            <person name="Hug L.A."/>
            <person name="Sharon I."/>
            <person name="Castelle C.J."/>
            <person name="Probst A.J."/>
            <person name="Thomas B.C."/>
            <person name="Singh A."/>
            <person name="Wilkins M.J."/>
            <person name="Karaoz U."/>
            <person name="Brodie E.L."/>
            <person name="Williams K.H."/>
            <person name="Hubbard S.S."/>
            <person name="Banfield J.F."/>
        </authorList>
    </citation>
    <scope>NUCLEOTIDE SEQUENCE [LARGE SCALE GENOMIC DNA]</scope>
</reference>
<sequence>MIFIHFVVFNRFKKNNVIVFKYCLKNSKEEARQLANKGRTSRPSFEFFPTKKAVRRCELLQIYITIIPHN</sequence>
<evidence type="ECO:0000313" key="2">
    <source>
        <dbReference type="Proteomes" id="UP000178999"/>
    </source>
</evidence>
<protein>
    <submittedName>
        <fullName evidence="1">Uncharacterized protein</fullName>
    </submittedName>
</protein>
<proteinExistence type="predicted"/>
<name>A0A1F8CRN7_9BACT</name>
<gene>
    <name evidence="1" type="ORF">A2382_03960</name>
</gene>
<organism evidence="1 2">
    <name type="scientific">Candidatus Woesebacteria bacterium RIFOXYB1_FULL_38_16</name>
    <dbReference type="NCBI Taxonomy" id="1802538"/>
    <lineage>
        <taxon>Bacteria</taxon>
        <taxon>Candidatus Woeseibacteriota</taxon>
    </lineage>
</organism>
<dbReference type="Proteomes" id="UP000178999">
    <property type="component" value="Unassembled WGS sequence"/>
</dbReference>
<evidence type="ECO:0000313" key="1">
    <source>
        <dbReference type="EMBL" id="OGM78997.1"/>
    </source>
</evidence>
<dbReference type="EMBL" id="MGHY01000022">
    <property type="protein sequence ID" value="OGM78997.1"/>
    <property type="molecule type" value="Genomic_DNA"/>
</dbReference>
<dbReference type="AlphaFoldDB" id="A0A1F8CRN7"/>
<accession>A0A1F8CRN7</accession>